<evidence type="ECO:0000256" key="3">
    <source>
        <dbReference type="ARBA" id="ARBA00023118"/>
    </source>
</evidence>
<dbReference type="Proteomes" id="UP000446348">
    <property type="component" value="Unassembled WGS sequence"/>
</dbReference>
<keyword evidence="1" id="KW-0547">Nucleotide-binding</keyword>
<dbReference type="CDD" id="cd22659">
    <property type="entry name" value="STING_bact-like"/>
    <property type="match status" value="1"/>
</dbReference>
<comment type="catalytic activity">
    <reaction evidence="9">
        <text>NAD(+) + H2O = ADP-D-ribose + nicotinamide + H(+)</text>
        <dbReference type="Rhea" id="RHEA:16301"/>
        <dbReference type="ChEBI" id="CHEBI:15377"/>
        <dbReference type="ChEBI" id="CHEBI:15378"/>
        <dbReference type="ChEBI" id="CHEBI:17154"/>
        <dbReference type="ChEBI" id="CHEBI:57540"/>
        <dbReference type="ChEBI" id="CHEBI:57967"/>
        <dbReference type="EC" id="3.2.2.5"/>
    </reaction>
</comment>
<evidence type="ECO:0000313" key="13">
    <source>
        <dbReference type="Proteomes" id="UP000446348"/>
    </source>
</evidence>
<reference evidence="12 13" key="1">
    <citation type="submission" date="2018-08" db="EMBL/GenBank/DDBJ databases">
        <title>Murine metabolic-syndrome-specific gut microbial biobank.</title>
        <authorList>
            <person name="Liu C."/>
        </authorList>
    </citation>
    <scope>NUCLEOTIDE SEQUENCE [LARGE SCALE GENOMIC DNA]</scope>
    <source>
        <strain evidence="12 13">X69</strain>
    </source>
</reference>
<accession>A0A845RDI5</accession>
<comment type="similarity">
    <text evidence="4">In the C-terminal section; belongs to the bacterial STING family.</text>
</comment>
<sequence>MTIWNPAFAIRSFWIALIQFQNVGIMKAEVGGISKRIQKKRKGIGDSKGEDAMCRIQDRIFIASSAEGKKYAEIVEVCLEDIGRVTKWSDNFFRLGESTLENLCKQAVGFDYAVVLYTKDDHAVIRKKRCFTARDNVLFEHGIFTGLLSRYRTFALIQKGVRVPSDLSGITYVFFKNEKDLPKECGKIADKIHEERQISRISMLPSTATALSYFENFVKPVCSHLLTEDYVLSGGKRLAFNGMNQKLNIVLPQTLSEDLKPRFYELKKPAALLEIQIPGIHRHFTGYGRLIGETLYSLMDMPTCLNVSRKAAELYMGKDFIGSASHMDCVSARELENFRATLQYLIDDDDTARHVACVIDEKEFLKIEVLQQRLPALESGLRA</sequence>
<comment type="caution">
    <text evidence="12">The sequence shown here is derived from an EMBL/GenBank/DDBJ whole genome shotgun (WGS) entry which is preliminary data.</text>
</comment>
<evidence type="ECO:0000313" key="12">
    <source>
        <dbReference type="EMBL" id="NBI77629.1"/>
    </source>
</evidence>
<keyword evidence="2" id="KW-0378">Hydrolase</keyword>
<evidence type="ECO:0000259" key="11">
    <source>
        <dbReference type="Pfam" id="PF20300"/>
    </source>
</evidence>
<evidence type="ECO:0000256" key="4">
    <source>
        <dbReference type="ARBA" id="ARBA00034315"/>
    </source>
</evidence>
<name>A0A845RDI5_9FIRM</name>
<dbReference type="Pfam" id="PF20300">
    <property type="entry name" value="prok_STING"/>
    <property type="match status" value="1"/>
</dbReference>
<dbReference type="GO" id="GO:0051607">
    <property type="term" value="P:defense response to virus"/>
    <property type="evidence" value="ECO:0007669"/>
    <property type="project" value="UniProtKB-KW"/>
</dbReference>
<dbReference type="EMBL" id="QXWZ01000002">
    <property type="protein sequence ID" value="NBI77629.1"/>
    <property type="molecule type" value="Genomic_DNA"/>
</dbReference>
<keyword evidence="3" id="KW-0051">Antiviral defense</keyword>
<dbReference type="EC" id="3.2.2.5" evidence="5"/>
<evidence type="ECO:0000256" key="1">
    <source>
        <dbReference type="ARBA" id="ARBA00022741"/>
    </source>
</evidence>
<evidence type="ECO:0000256" key="6">
    <source>
        <dbReference type="ARBA" id="ARBA00034339"/>
    </source>
</evidence>
<evidence type="ECO:0000256" key="7">
    <source>
        <dbReference type="ARBA" id="ARBA00034355"/>
    </source>
</evidence>
<evidence type="ECO:0000256" key="2">
    <source>
        <dbReference type="ARBA" id="ARBA00022801"/>
    </source>
</evidence>
<evidence type="ECO:0000256" key="5">
    <source>
        <dbReference type="ARBA" id="ARBA00034327"/>
    </source>
</evidence>
<protein>
    <recommendedName>
        <fullName evidence="6">CD-NTase-associated protein 12</fullName>
        <ecNumber evidence="5">3.2.2.5</ecNumber>
    </recommendedName>
    <alternativeName>
        <fullName evidence="7">NAD(+) hydrolase</fullName>
    </alternativeName>
    <alternativeName>
        <fullName evidence="8">TIR-STING</fullName>
    </alternativeName>
</protein>
<dbReference type="GO" id="GO:0003953">
    <property type="term" value="F:NAD+ nucleosidase activity"/>
    <property type="evidence" value="ECO:0007669"/>
    <property type="project" value="UniProtKB-EC"/>
</dbReference>
<organism evidence="12 13">
    <name type="scientific">Anaerotruncus colihominis</name>
    <dbReference type="NCBI Taxonomy" id="169435"/>
    <lineage>
        <taxon>Bacteria</taxon>
        <taxon>Bacillati</taxon>
        <taxon>Bacillota</taxon>
        <taxon>Clostridia</taxon>
        <taxon>Eubacteriales</taxon>
        <taxon>Oscillospiraceae</taxon>
        <taxon>Anaerotruncus</taxon>
    </lineage>
</organism>
<evidence type="ECO:0000259" key="10">
    <source>
        <dbReference type="Pfam" id="PF10137"/>
    </source>
</evidence>
<feature type="domain" description="Prokaryotic STING" evidence="11">
    <location>
        <begin position="205"/>
        <end position="343"/>
    </location>
</feature>
<dbReference type="GO" id="GO:0000166">
    <property type="term" value="F:nucleotide binding"/>
    <property type="evidence" value="ECO:0007669"/>
    <property type="project" value="UniProtKB-KW"/>
</dbReference>
<dbReference type="InterPro" id="IPR019302">
    <property type="entry name" value="CAP12/PCTIR_TIR_dom"/>
</dbReference>
<evidence type="ECO:0000256" key="9">
    <source>
        <dbReference type="ARBA" id="ARBA00049230"/>
    </source>
</evidence>
<gene>
    <name evidence="12" type="ORF">D3Z39_01850</name>
</gene>
<dbReference type="InterPro" id="IPR046876">
    <property type="entry name" value="Prok_STING"/>
</dbReference>
<dbReference type="AlphaFoldDB" id="A0A845RDI5"/>
<evidence type="ECO:0000256" key="8">
    <source>
        <dbReference type="ARBA" id="ARBA00034366"/>
    </source>
</evidence>
<dbReference type="GO" id="GO:0050135">
    <property type="term" value="F:NADP+ nucleosidase activity"/>
    <property type="evidence" value="ECO:0007669"/>
    <property type="project" value="InterPro"/>
</dbReference>
<feature type="domain" description="CD-NTase-associated protein 12/Pycsar effector protein TIR" evidence="10">
    <location>
        <begin position="59"/>
        <end position="176"/>
    </location>
</feature>
<proteinExistence type="inferred from homology"/>
<dbReference type="Pfam" id="PF10137">
    <property type="entry name" value="CAP12-PCTIR_TIR"/>
    <property type="match status" value="1"/>
</dbReference>